<dbReference type="Pfam" id="PF00009">
    <property type="entry name" value="GTP_EFTU"/>
    <property type="match status" value="1"/>
</dbReference>
<dbReference type="Gene3D" id="3.40.50.300">
    <property type="entry name" value="P-loop containing nucleotide triphosphate hydrolases"/>
    <property type="match status" value="1"/>
</dbReference>
<evidence type="ECO:0000256" key="1">
    <source>
        <dbReference type="ARBA" id="ARBA00004496"/>
    </source>
</evidence>
<dbReference type="GO" id="GO:0003746">
    <property type="term" value="F:translation elongation factor activity"/>
    <property type="evidence" value="ECO:0007669"/>
    <property type="project" value="UniProtKB-KW"/>
</dbReference>
<evidence type="ECO:0000259" key="9">
    <source>
        <dbReference type="Pfam" id="PF22594"/>
    </source>
</evidence>
<dbReference type="HOGENOM" id="CLU_007265_3_5_1"/>
<dbReference type="PANTHER" id="PTHR23115">
    <property type="entry name" value="TRANSLATION FACTOR"/>
    <property type="match status" value="1"/>
</dbReference>
<dbReference type="GO" id="GO:0005737">
    <property type="term" value="C:cytoplasm"/>
    <property type="evidence" value="ECO:0007669"/>
    <property type="project" value="UniProtKB-SubCell"/>
</dbReference>
<accession>M3XND8</accession>
<dbReference type="SUPFAM" id="SSF52540">
    <property type="entry name" value="P-loop containing nucleoside triphosphate hydrolases"/>
    <property type="match status" value="1"/>
</dbReference>
<dbReference type="GO" id="GO:0005525">
    <property type="term" value="F:GTP binding"/>
    <property type="evidence" value="ECO:0007669"/>
    <property type="project" value="UniProtKB-KW"/>
</dbReference>
<dbReference type="InterPro" id="IPR009001">
    <property type="entry name" value="Transl_elong_EF1A/Init_IF2_C"/>
</dbReference>
<protein>
    <recommendedName>
        <fullName evidence="11">Elongation factor 1-alpha 1</fullName>
    </recommendedName>
</protein>
<dbReference type="STRING" id="9669.ENSMPUP00000000588"/>
<keyword evidence="3" id="KW-0963">Cytoplasm</keyword>
<dbReference type="GeneTree" id="ENSGT00940000154037"/>
<dbReference type="InterPro" id="IPR027417">
    <property type="entry name" value="P-loop_NTPase"/>
</dbReference>
<evidence type="ECO:0008006" key="11">
    <source>
        <dbReference type="Google" id="ProtNLM"/>
    </source>
</evidence>
<evidence type="ECO:0000256" key="3">
    <source>
        <dbReference type="ARBA" id="ARBA00022490"/>
    </source>
</evidence>
<feature type="domain" description="GTP-eEF1A C-terminal" evidence="9">
    <location>
        <begin position="283"/>
        <end position="368"/>
    </location>
</feature>
<keyword evidence="5" id="KW-0251">Elongation factor</keyword>
<dbReference type="FunFam" id="2.40.30.10:FF:000003">
    <property type="entry name" value="Elongation factor 1-alpha"/>
    <property type="match status" value="1"/>
</dbReference>
<dbReference type="eggNOG" id="KOG0052">
    <property type="taxonomic scope" value="Eukaryota"/>
</dbReference>
<dbReference type="InterPro" id="IPR050100">
    <property type="entry name" value="TRAFAC_GTPase_members"/>
</dbReference>
<dbReference type="InterPro" id="IPR054696">
    <property type="entry name" value="GTP-eEF1A_C"/>
</dbReference>
<reference evidence="10" key="1">
    <citation type="submission" date="2024-06" db="UniProtKB">
        <authorList>
            <consortium name="Ensembl"/>
        </authorList>
    </citation>
    <scope>IDENTIFICATION</scope>
</reference>
<dbReference type="InterPro" id="IPR000795">
    <property type="entry name" value="T_Tr_GTP-bd_dom"/>
</dbReference>
<evidence type="ECO:0000256" key="6">
    <source>
        <dbReference type="ARBA" id="ARBA00022917"/>
    </source>
</evidence>
<dbReference type="GO" id="GO:0003924">
    <property type="term" value="F:GTPase activity"/>
    <property type="evidence" value="ECO:0007669"/>
    <property type="project" value="InterPro"/>
</dbReference>
<comment type="subcellular location">
    <subcellularLocation>
        <location evidence="1">Cytoplasm</location>
    </subcellularLocation>
</comment>
<dbReference type="SUPFAM" id="SSF50465">
    <property type="entry name" value="EF-Tu/eEF-1alpha/eIF2-gamma C-terminal domain"/>
    <property type="match status" value="1"/>
</dbReference>
<evidence type="ECO:0000256" key="4">
    <source>
        <dbReference type="ARBA" id="ARBA00022741"/>
    </source>
</evidence>
<dbReference type="Ensembl" id="ENSMPUT00000000600.1">
    <property type="protein sequence ID" value="ENSMPUP00000000588.1"/>
    <property type="gene ID" value="ENSMPUG00000000594.1"/>
</dbReference>
<dbReference type="InterPro" id="IPR009000">
    <property type="entry name" value="Transl_B-barrel_sf"/>
</dbReference>
<name>M3XND8_MUSPF</name>
<evidence type="ECO:0000259" key="8">
    <source>
        <dbReference type="Pfam" id="PF00009"/>
    </source>
</evidence>
<evidence type="ECO:0000256" key="7">
    <source>
        <dbReference type="ARBA" id="ARBA00023134"/>
    </source>
</evidence>
<comment type="similarity">
    <text evidence="2">Belongs to the TRAFAC class translation factor GTPase superfamily. Classic translation factor GTPase family. EF-Tu/EF-1A subfamily.</text>
</comment>
<keyword evidence="7" id="KW-0342">GTP-binding</keyword>
<keyword evidence="6" id="KW-0648">Protein biosynthesis</keyword>
<dbReference type="Pfam" id="PF22594">
    <property type="entry name" value="GTP-eEF1A_C"/>
    <property type="match status" value="1"/>
</dbReference>
<organism evidence="10">
    <name type="scientific">Mustela putorius furo</name>
    <name type="common">European domestic ferret</name>
    <name type="synonym">Mustela furo</name>
    <dbReference type="NCBI Taxonomy" id="9669"/>
    <lineage>
        <taxon>Eukaryota</taxon>
        <taxon>Metazoa</taxon>
        <taxon>Chordata</taxon>
        <taxon>Craniata</taxon>
        <taxon>Vertebrata</taxon>
        <taxon>Euteleostomi</taxon>
        <taxon>Mammalia</taxon>
        <taxon>Eutheria</taxon>
        <taxon>Laurasiatheria</taxon>
        <taxon>Carnivora</taxon>
        <taxon>Caniformia</taxon>
        <taxon>Musteloidea</taxon>
        <taxon>Mustelidae</taxon>
        <taxon>Mustelinae</taxon>
        <taxon>Mustela</taxon>
    </lineage>
</organism>
<proteinExistence type="inferred from homology"/>
<dbReference type="SUPFAM" id="SSF50447">
    <property type="entry name" value="Translation proteins"/>
    <property type="match status" value="1"/>
</dbReference>
<keyword evidence="4" id="KW-0547">Nucleotide-binding</keyword>
<feature type="domain" description="Tr-type G" evidence="8">
    <location>
        <begin position="3"/>
        <end position="147"/>
    </location>
</feature>
<evidence type="ECO:0000256" key="5">
    <source>
        <dbReference type="ARBA" id="ARBA00022768"/>
    </source>
</evidence>
<dbReference type="AlphaFoldDB" id="M3XND8"/>
<dbReference type="InParanoid" id="M3XND8"/>
<dbReference type="CDD" id="cd03693">
    <property type="entry name" value="EF1_alpha_II"/>
    <property type="match status" value="1"/>
</dbReference>
<dbReference type="Gene3D" id="2.40.30.10">
    <property type="entry name" value="Translation factors"/>
    <property type="match status" value="2"/>
</dbReference>
<evidence type="ECO:0000313" key="10">
    <source>
        <dbReference type="Ensembl" id="ENSMPUP00000000588.1"/>
    </source>
</evidence>
<dbReference type="EMBL" id="AEYP01034806">
    <property type="status" value="NOT_ANNOTATED_CDS"/>
    <property type="molecule type" value="Genomic_DNA"/>
</dbReference>
<sequence length="402" mass="44310">AWVLDKLKAEGEDDISIDISMWKFKTNKYYVTIIESPIIDVLGHRDSINNIITFTFQAVCAVLIVSAGVGEFEESISKNGQTHEQTLAYTLGVNKLISGVHKMDSTEPSYSQKRCEELIKEVSTYIKKIGYNPETVTFMPVSGWKSDSPSAHMPWFKGWKVNCKNGNVSGTTLPETPDCILPQTCPTDKPLHLSLQDIYRICHIGTVPVGEIHVLKPGMVVTIALVNIITDIKSAEMQHESLSEAISGDNVGFNIKNIFVKDVRHGPVAEHSENDSPTEAAGFTTQVIILKHPKISAGYALALDYHTAHICTFAELKEKTDHSSGKKLEDGPMFLKSGDVAIIDTVPRKPMCVGSFSDYPPGHFAVHDIETICRFLWMSVKVVDKKAAGASKLTKSAQKVHK</sequence>
<dbReference type="FunFam" id="2.40.30.10:FF:000005">
    <property type="entry name" value="Elongation factor 1-alpha"/>
    <property type="match status" value="1"/>
</dbReference>
<evidence type="ECO:0000256" key="2">
    <source>
        <dbReference type="ARBA" id="ARBA00007249"/>
    </source>
</evidence>